<dbReference type="RefSeq" id="WP_153431074.1">
    <property type="nucleotide sequence ID" value="NZ_WIPH01000019.1"/>
</dbReference>
<evidence type="ECO:0000313" key="1">
    <source>
        <dbReference type="EMBL" id="MQR99401.1"/>
    </source>
</evidence>
<name>A0A7X1VP67_9PROT</name>
<gene>
    <name evidence="1" type="ORF">GFJ39_09365</name>
</gene>
<accession>A0A7X1VP67</accession>
<evidence type="ECO:0000313" key="2">
    <source>
        <dbReference type="Proteomes" id="UP000432209"/>
    </source>
</evidence>
<sequence>MSLPAESMNLRLQAVLLEAAYAFASDPKAGPEKNRQVTEVIPPRMKVRTYFYGRLRLMKMQREMNFLTKTLTDPDHRVFGDFCSLAQKSLPELNSCLSAAMARRKTGAQSEPQDDRKLAALGEHIRLQALTSAIKTLSRKLAVVDEDRLFENYNLFWRPLLQDACAVIGFSVHVAIRLRLFHPEQPPRWGRLAFLFDLSRAVERGHLPPAARLIDGSAPAARHAQDAYVCIRNGRAGAPETSTCRTRFMLLKHHFHSVGHILGAMNILSSAVEDPSTGARADWPETKEDLGYRDIRAGHTILHHTDWDDLTTGTIALALALQNELTVKQQTKPSPEPILRLHELVLIKSDIKAAELRRGHRFTPEYRKKRRPISPLTGIAFEPEPLFGPKIPKGFNSSTWITTSAFSCQAVPSYRENDLFPTSLASVGQDKTEEAIDHDAEDRTLCVITFSEVPEVFLDIFRKYIPPNQK</sequence>
<reference evidence="1 2" key="1">
    <citation type="submission" date="2019-10" db="EMBL/GenBank/DDBJ databases">
        <title>Gluconobacter aidae sp. nov., a novel species of acetic acid bacteria isolated in Thailand.</title>
        <authorList>
            <person name="Yukphan P."/>
            <person name="Charoenyingcharoen P."/>
            <person name="Malimas S."/>
            <person name="Muramatsu Y."/>
            <person name="Nakagawa Y."/>
            <person name="Tanasupawat S."/>
            <person name="Yamada Y."/>
        </authorList>
    </citation>
    <scope>NUCLEOTIDE SEQUENCE [LARGE SCALE GENOMIC DNA]</scope>
    <source>
        <strain evidence="1 2">AC10</strain>
    </source>
</reference>
<dbReference type="EMBL" id="WIPH01000019">
    <property type="protein sequence ID" value="MQR99401.1"/>
    <property type="molecule type" value="Genomic_DNA"/>
</dbReference>
<protein>
    <submittedName>
        <fullName evidence="1">Uncharacterized protein</fullName>
    </submittedName>
</protein>
<keyword evidence="2" id="KW-1185">Reference proteome</keyword>
<organism evidence="1 2">
    <name type="scientific">Gluconobacter aidae</name>
    <dbReference type="NCBI Taxonomy" id="2662454"/>
    <lineage>
        <taxon>Bacteria</taxon>
        <taxon>Pseudomonadati</taxon>
        <taxon>Pseudomonadota</taxon>
        <taxon>Alphaproteobacteria</taxon>
        <taxon>Acetobacterales</taxon>
        <taxon>Acetobacteraceae</taxon>
        <taxon>Gluconobacter</taxon>
    </lineage>
</organism>
<proteinExistence type="predicted"/>
<dbReference type="Proteomes" id="UP000432209">
    <property type="component" value="Unassembled WGS sequence"/>
</dbReference>
<dbReference type="AlphaFoldDB" id="A0A7X1VP67"/>
<comment type="caution">
    <text evidence="1">The sequence shown here is derived from an EMBL/GenBank/DDBJ whole genome shotgun (WGS) entry which is preliminary data.</text>
</comment>